<evidence type="ECO:0000256" key="2">
    <source>
        <dbReference type="ARBA" id="ARBA00012513"/>
    </source>
</evidence>
<feature type="binding site" evidence="10">
    <location>
        <position position="39"/>
    </location>
    <ligand>
        <name>ATP</name>
        <dbReference type="ChEBI" id="CHEBI:30616"/>
    </ligand>
</feature>
<dbReference type="PANTHER" id="PTHR48012">
    <property type="entry name" value="STERILE20-LIKE KINASE, ISOFORM B-RELATED"/>
    <property type="match status" value="1"/>
</dbReference>
<dbReference type="InterPro" id="IPR050629">
    <property type="entry name" value="STE20/SPS1-PAK"/>
</dbReference>
<dbReference type="PANTHER" id="PTHR48012:SF10">
    <property type="entry name" value="FI20177P1"/>
    <property type="match status" value="1"/>
</dbReference>
<feature type="domain" description="Protein kinase" evidence="12">
    <location>
        <begin position="10"/>
        <end position="267"/>
    </location>
</feature>
<evidence type="ECO:0000313" key="14">
    <source>
        <dbReference type="Proteomes" id="UP000094336"/>
    </source>
</evidence>
<dbReference type="GO" id="GO:0004674">
    <property type="term" value="F:protein serine/threonine kinase activity"/>
    <property type="evidence" value="ECO:0007669"/>
    <property type="project" value="UniProtKB-KW"/>
</dbReference>
<dbReference type="InterPro" id="IPR000719">
    <property type="entry name" value="Prot_kinase_dom"/>
</dbReference>
<sequence length="428" mass="47929">MNSQSPRDLFLLHECVGKGNFGDVYRATEKSTNRIVAVKIVDLDESDEDINILIQEVQFLSQLKSPYITGYFNTYIQDVSMWISMEYCGGGSCADLLKCHRKLDETAVAYITRDVLRGLEYLHLQQKVHRDVKAANILLTANGGVKLADFGVSGQLSYTQVKRDTFVGTPFWMAPEVILRKAGYNEKADIWSLGITVIELAKGVPPHVGGEPMKVLFQIPSMPAPLLEDDPHGTAYSDLIKDFIKYCLVKNPAKRPSTTTLLRHKYFRSILRKYTLVPLIQQKDRWLAKNSKISKSKRPRLSLDYDPTPLNPIDWRLTENCQSGSTPNSGGVSPLTPKTSGGTSPCTSTPPQKDENRKEDHSCSLSLDGNVILACLNRVASRAKTEETKVSVLELGRVLHSYESRQPGLCEAIAEEICLYVHKHREFL</sequence>
<dbReference type="PROSITE" id="PS50011">
    <property type="entry name" value="PROTEIN_KINASE_DOM"/>
    <property type="match status" value="1"/>
</dbReference>
<feature type="region of interest" description="Disordered" evidence="11">
    <location>
        <begin position="316"/>
        <end position="362"/>
    </location>
</feature>
<dbReference type="InterPro" id="IPR011009">
    <property type="entry name" value="Kinase-like_dom_sf"/>
</dbReference>
<evidence type="ECO:0000256" key="5">
    <source>
        <dbReference type="ARBA" id="ARBA00022741"/>
    </source>
</evidence>
<evidence type="ECO:0000259" key="12">
    <source>
        <dbReference type="PROSITE" id="PS50011"/>
    </source>
</evidence>
<dbReference type="EMBL" id="KV454430">
    <property type="protein sequence ID" value="ODQ80251.1"/>
    <property type="molecule type" value="Genomic_DNA"/>
</dbReference>
<organism evidence="13 14">
    <name type="scientific">Babjeviella inositovora NRRL Y-12698</name>
    <dbReference type="NCBI Taxonomy" id="984486"/>
    <lineage>
        <taxon>Eukaryota</taxon>
        <taxon>Fungi</taxon>
        <taxon>Dikarya</taxon>
        <taxon>Ascomycota</taxon>
        <taxon>Saccharomycotina</taxon>
        <taxon>Pichiomycetes</taxon>
        <taxon>Serinales incertae sedis</taxon>
        <taxon>Babjeviella</taxon>
    </lineage>
</organism>
<comment type="similarity">
    <text evidence="1">Belongs to the protein kinase superfamily. STE Ser/Thr protein kinase family. STE20 subfamily.</text>
</comment>
<dbReference type="GO" id="GO:0005737">
    <property type="term" value="C:cytoplasm"/>
    <property type="evidence" value="ECO:0007669"/>
    <property type="project" value="TreeGrafter"/>
</dbReference>
<keyword evidence="7 10" id="KW-0067">ATP-binding</keyword>
<evidence type="ECO:0000256" key="11">
    <source>
        <dbReference type="SAM" id="MobiDB-lite"/>
    </source>
</evidence>
<proteinExistence type="inferred from homology"/>
<evidence type="ECO:0000256" key="1">
    <source>
        <dbReference type="ARBA" id="ARBA00008874"/>
    </source>
</evidence>
<protein>
    <recommendedName>
        <fullName evidence="2">non-specific serine/threonine protein kinase</fullName>
        <ecNumber evidence="2">2.7.11.1</ecNumber>
    </recommendedName>
</protein>
<evidence type="ECO:0000256" key="9">
    <source>
        <dbReference type="ARBA" id="ARBA00048679"/>
    </source>
</evidence>
<dbReference type="EC" id="2.7.11.1" evidence="2"/>
<keyword evidence="6" id="KW-0418">Kinase</keyword>
<feature type="compositionally biased region" description="Basic and acidic residues" evidence="11">
    <location>
        <begin position="352"/>
        <end position="362"/>
    </location>
</feature>
<dbReference type="RefSeq" id="XP_018985579.1">
    <property type="nucleotide sequence ID" value="XM_019131744.1"/>
</dbReference>
<comment type="catalytic activity">
    <reaction evidence="9">
        <text>L-seryl-[protein] + ATP = O-phospho-L-seryl-[protein] + ADP + H(+)</text>
        <dbReference type="Rhea" id="RHEA:17989"/>
        <dbReference type="Rhea" id="RHEA-COMP:9863"/>
        <dbReference type="Rhea" id="RHEA-COMP:11604"/>
        <dbReference type="ChEBI" id="CHEBI:15378"/>
        <dbReference type="ChEBI" id="CHEBI:29999"/>
        <dbReference type="ChEBI" id="CHEBI:30616"/>
        <dbReference type="ChEBI" id="CHEBI:83421"/>
        <dbReference type="ChEBI" id="CHEBI:456216"/>
        <dbReference type="EC" id="2.7.11.1"/>
    </reaction>
</comment>
<dbReference type="SMART" id="SM00220">
    <property type="entry name" value="S_TKc"/>
    <property type="match status" value="1"/>
</dbReference>
<keyword evidence="3" id="KW-0723">Serine/threonine-protein kinase</keyword>
<evidence type="ECO:0000256" key="4">
    <source>
        <dbReference type="ARBA" id="ARBA00022679"/>
    </source>
</evidence>
<name>A0A1E3QRE6_9ASCO</name>
<feature type="compositionally biased region" description="Low complexity" evidence="11">
    <location>
        <begin position="336"/>
        <end position="351"/>
    </location>
</feature>
<dbReference type="AlphaFoldDB" id="A0A1E3QRE6"/>
<dbReference type="GeneID" id="30149597"/>
<feature type="compositionally biased region" description="Polar residues" evidence="11">
    <location>
        <begin position="319"/>
        <end position="331"/>
    </location>
</feature>
<keyword evidence="4" id="KW-0808">Transferase</keyword>
<evidence type="ECO:0000256" key="6">
    <source>
        <dbReference type="ARBA" id="ARBA00022777"/>
    </source>
</evidence>
<evidence type="ECO:0000256" key="7">
    <source>
        <dbReference type="ARBA" id="ARBA00022840"/>
    </source>
</evidence>
<dbReference type="STRING" id="984486.A0A1E3QRE6"/>
<dbReference type="InterPro" id="IPR017441">
    <property type="entry name" value="Protein_kinase_ATP_BS"/>
</dbReference>
<dbReference type="FunFam" id="1.10.510.10:FF:000499">
    <property type="entry name" value="Serine/threonine-protein kinase KIC1"/>
    <property type="match status" value="1"/>
</dbReference>
<evidence type="ECO:0000256" key="8">
    <source>
        <dbReference type="ARBA" id="ARBA00047899"/>
    </source>
</evidence>
<evidence type="ECO:0000313" key="13">
    <source>
        <dbReference type="EMBL" id="ODQ80251.1"/>
    </source>
</evidence>
<reference evidence="14" key="1">
    <citation type="submission" date="2016-05" db="EMBL/GenBank/DDBJ databases">
        <title>Comparative genomics of biotechnologically important yeasts.</title>
        <authorList>
            <consortium name="DOE Joint Genome Institute"/>
            <person name="Riley R."/>
            <person name="Haridas S."/>
            <person name="Wolfe K.H."/>
            <person name="Lopes M.R."/>
            <person name="Hittinger C.T."/>
            <person name="Goker M."/>
            <person name="Salamov A."/>
            <person name="Wisecaver J."/>
            <person name="Long T.M."/>
            <person name="Aerts A.L."/>
            <person name="Barry K."/>
            <person name="Choi C."/>
            <person name="Clum A."/>
            <person name="Coughlan A.Y."/>
            <person name="Deshpande S."/>
            <person name="Douglass A.P."/>
            <person name="Hanson S.J."/>
            <person name="Klenk H.-P."/>
            <person name="Labutti K."/>
            <person name="Lapidus A."/>
            <person name="Lindquist E."/>
            <person name="Lipzen A."/>
            <person name="Meier-Kolthoff J.P."/>
            <person name="Ohm R.A."/>
            <person name="Otillar R.P."/>
            <person name="Pangilinan J."/>
            <person name="Peng Y."/>
            <person name="Rokas A."/>
            <person name="Rosa C.A."/>
            <person name="Scheuner C."/>
            <person name="Sibirny A.A."/>
            <person name="Slot J.C."/>
            <person name="Stielow J.B."/>
            <person name="Sun H."/>
            <person name="Kurtzman C.P."/>
            <person name="Blackwell M."/>
            <person name="Grigoriev I.V."/>
            <person name="Jeffries T.W."/>
        </authorList>
    </citation>
    <scope>NUCLEOTIDE SEQUENCE [LARGE SCALE GENOMIC DNA]</scope>
    <source>
        <strain evidence="14">NRRL Y-12698</strain>
    </source>
</reference>
<dbReference type="GO" id="GO:0005524">
    <property type="term" value="F:ATP binding"/>
    <property type="evidence" value="ECO:0007669"/>
    <property type="project" value="UniProtKB-UniRule"/>
</dbReference>
<evidence type="ECO:0000256" key="3">
    <source>
        <dbReference type="ARBA" id="ARBA00022527"/>
    </source>
</evidence>
<dbReference type="Proteomes" id="UP000094336">
    <property type="component" value="Unassembled WGS sequence"/>
</dbReference>
<dbReference type="Pfam" id="PF00069">
    <property type="entry name" value="Pkinase"/>
    <property type="match status" value="1"/>
</dbReference>
<dbReference type="OrthoDB" id="248923at2759"/>
<dbReference type="GO" id="GO:0030447">
    <property type="term" value="P:filamentous growth"/>
    <property type="evidence" value="ECO:0007669"/>
    <property type="project" value="UniProtKB-ARBA"/>
</dbReference>
<keyword evidence="5 10" id="KW-0547">Nucleotide-binding</keyword>
<dbReference type="PROSITE" id="PS00107">
    <property type="entry name" value="PROTEIN_KINASE_ATP"/>
    <property type="match status" value="1"/>
</dbReference>
<comment type="catalytic activity">
    <reaction evidence="8">
        <text>L-threonyl-[protein] + ATP = O-phospho-L-threonyl-[protein] + ADP + H(+)</text>
        <dbReference type="Rhea" id="RHEA:46608"/>
        <dbReference type="Rhea" id="RHEA-COMP:11060"/>
        <dbReference type="Rhea" id="RHEA-COMP:11605"/>
        <dbReference type="ChEBI" id="CHEBI:15378"/>
        <dbReference type="ChEBI" id="CHEBI:30013"/>
        <dbReference type="ChEBI" id="CHEBI:30616"/>
        <dbReference type="ChEBI" id="CHEBI:61977"/>
        <dbReference type="ChEBI" id="CHEBI:456216"/>
        <dbReference type="EC" id="2.7.11.1"/>
    </reaction>
</comment>
<accession>A0A1E3QRE6</accession>
<keyword evidence="14" id="KW-1185">Reference proteome</keyword>
<gene>
    <name evidence="13" type="ORF">BABINDRAFT_35970</name>
</gene>
<dbReference type="SUPFAM" id="SSF56112">
    <property type="entry name" value="Protein kinase-like (PK-like)"/>
    <property type="match status" value="1"/>
</dbReference>
<evidence type="ECO:0000256" key="10">
    <source>
        <dbReference type="PROSITE-ProRule" id="PRU10141"/>
    </source>
</evidence>
<dbReference type="Gene3D" id="1.10.510.10">
    <property type="entry name" value="Transferase(Phosphotransferase) domain 1"/>
    <property type="match status" value="1"/>
</dbReference>